<comment type="caution">
    <text evidence="9">The sequence shown here is derived from an EMBL/GenBank/DDBJ whole genome shotgun (WGS) entry which is preliminary data.</text>
</comment>
<dbReference type="SMART" id="SM00849">
    <property type="entry name" value="Lactamase_B"/>
    <property type="match status" value="1"/>
</dbReference>
<accession>A0A9X1ZCS3</accession>
<name>A0A9X1ZCS3_9GAMM</name>
<dbReference type="EMBL" id="JAKILB010000001">
    <property type="protein sequence ID" value="MCL1136990.1"/>
    <property type="molecule type" value="Genomic_DNA"/>
</dbReference>
<dbReference type="InterPro" id="IPR004477">
    <property type="entry name" value="ComEC_N"/>
</dbReference>
<dbReference type="NCBIfam" id="TIGR00360">
    <property type="entry name" value="ComEC_N-term"/>
    <property type="match status" value="1"/>
</dbReference>
<keyword evidence="2" id="KW-1003">Cell membrane</keyword>
<dbReference type="GO" id="GO:0005886">
    <property type="term" value="C:plasma membrane"/>
    <property type="evidence" value="ECO:0007669"/>
    <property type="project" value="UniProtKB-SubCell"/>
</dbReference>
<feature type="transmembrane region" description="Helical" evidence="7">
    <location>
        <begin position="492"/>
        <end position="509"/>
    </location>
</feature>
<dbReference type="InterPro" id="IPR004797">
    <property type="entry name" value="Competence_ComEC/Rec2"/>
</dbReference>
<evidence type="ECO:0000256" key="7">
    <source>
        <dbReference type="SAM" id="Phobius"/>
    </source>
</evidence>
<evidence type="ECO:0000256" key="4">
    <source>
        <dbReference type="ARBA" id="ARBA00022989"/>
    </source>
</evidence>
<organism evidence="9 10">
    <name type="scientific">Shewanella pneumatophori</name>
    <dbReference type="NCBI Taxonomy" id="314092"/>
    <lineage>
        <taxon>Bacteria</taxon>
        <taxon>Pseudomonadati</taxon>
        <taxon>Pseudomonadota</taxon>
        <taxon>Gammaproteobacteria</taxon>
        <taxon>Alteromonadales</taxon>
        <taxon>Shewanellaceae</taxon>
        <taxon>Shewanella</taxon>
    </lineage>
</organism>
<feature type="transmembrane region" description="Helical" evidence="7">
    <location>
        <begin position="459"/>
        <end position="485"/>
    </location>
</feature>
<dbReference type="AlphaFoldDB" id="A0A9X1ZCS3"/>
<dbReference type="Pfam" id="PF13567">
    <property type="entry name" value="DUF4131"/>
    <property type="match status" value="1"/>
</dbReference>
<feature type="compositionally biased region" description="Polar residues" evidence="6">
    <location>
        <begin position="618"/>
        <end position="643"/>
    </location>
</feature>
<feature type="transmembrane region" description="Helical" evidence="7">
    <location>
        <begin position="380"/>
        <end position="402"/>
    </location>
</feature>
<dbReference type="InterPro" id="IPR025405">
    <property type="entry name" value="DUF4131"/>
</dbReference>
<sequence length="812" mass="90592">MFWPSLVSLYILPLLIVVVITACRRFPFIAGSLLAIGWFSVFYSLLMSWSTDEYGKALNIEGEIVSLVSSNRDWISVDIILLGLNSPQIGQSKMRLFWQKPPTVSVGQRWLLTIEPKPITSILNQGGFNQQKYFLAKHIIAKGSVISAELITDNPSYRAQLIAQLKPVLKSYSSGDLILALVSGDRSLITKARWQELRSSGAGHLFAISGLHLSVVSMWLLLLARLILYRLVPINSRRNWLICLLLAGIGAIFYGYLAGFAVSTQRALVMLVGFIAFSALSRYSSSWERLLYALFIILVIDPLSILSASFWLSFSALAIILLTVSRVNSLTSIASTTVLTPEAESDNQLVKQAPNQSYFKLSKIKLYSGLKMFWAVQWRLTIAVGIIQAIFFAGTSVTSLFVNMLLVPWFSFVLIPISLLSLVSFMAFTALGLSGYWLFELSALLMEPVVAILKVTTEFSFSWLVISDELLAVLLVASISCFLIVNIKSTHWRLVLSVMLLPLILYGGFRLYSPVMNNRWLVHVLDVGQGLTVVIEQNKRAVIYDTGARYGESFSYAERALQPFLISRGITDVDYLVVSHSDNDHAGGVNYMLANYPNVKVIADFSLLKSNTDEPLSSSEKAFQRSSNKNLSHNKPVSQSEYSNKPDITCRPNKLDWQHLRLDFIAPNQPQKGNNGSCVIRVSDSSNSLLLTGDIEKQVELALVAKGKSLQSRLLIAPHHGSNTSSTAEFIDAVAPELVVFPAGFNNRYGFPKQKVVERYQQRNISALTTGVEGQVSIIFNQKSMQVRTYRADFAPFWYNQVFRFGQMQNPE</sequence>
<evidence type="ECO:0000256" key="1">
    <source>
        <dbReference type="ARBA" id="ARBA00004651"/>
    </source>
</evidence>
<dbReference type="PANTHER" id="PTHR30619">
    <property type="entry name" value="DNA INTERNALIZATION/COMPETENCE PROTEIN COMEC/REC2"/>
    <property type="match status" value="1"/>
</dbReference>
<dbReference type="CDD" id="cd07731">
    <property type="entry name" value="ComA-like_MBL-fold"/>
    <property type="match status" value="1"/>
</dbReference>
<feature type="region of interest" description="Disordered" evidence="6">
    <location>
        <begin position="618"/>
        <end position="645"/>
    </location>
</feature>
<dbReference type="Gene3D" id="3.60.15.10">
    <property type="entry name" value="Ribonuclease Z/Hydroxyacylglutathione hydrolase-like"/>
    <property type="match status" value="1"/>
</dbReference>
<dbReference type="Pfam" id="PF03772">
    <property type="entry name" value="Competence"/>
    <property type="match status" value="1"/>
</dbReference>
<dbReference type="NCBIfam" id="TIGR00361">
    <property type="entry name" value="ComEC_Rec2"/>
    <property type="match status" value="1"/>
</dbReference>
<comment type="subcellular location">
    <subcellularLocation>
        <location evidence="1">Cell membrane</location>
        <topology evidence="1">Multi-pass membrane protein</topology>
    </subcellularLocation>
</comment>
<feature type="transmembrane region" description="Helical" evidence="7">
    <location>
        <begin position="290"/>
        <end position="322"/>
    </location>
</feature>
<keyword evidence="4 7" id="KW-1133">Transmembrane helix</keyword>
<evidence type="ECO:0000256" key="3">
    <source>
        <dbReference type="ARBA" id="ARBA00022692"/>
    </source>
</evidence>
<gene>
    <name evidence="9" type="ORF">L2740_00160</name>
</gene>
<evidence type="ECO:0000259" key="8">
    <source>
        <dbReference type="SMART" id="SM00849"/>
    </source>
</evidence>
<feature type="transmembrane region" description="Helical" evidence="7">
    <location>
        <begin position="409"/>
        <end position="439"/>
    </location>
</feature>
<keyword evidence="3 7" id="KW-0812">Transmembrane</keyword>
<feature type="transmembrane region" description="Helical" evidence="7">
    <location>
        <begin position="205"/>
        <end position="228"/>
    </location>
</feature>
<dbReference type="Pfam" id="PF00753">
    <property type="entry name" value="Lactamase_B"/>
    <property type="match status" value="1"/>
</dbReference>
<dbReference type="PANTHER" id="PTHR30619:SF1">
    <property type="entry name" value="RECOMBINATION PROTEIN 2"/>
    <property type="match status" value="1"/>
</dbReference>
<evidence type="ECO:0000256" key="2">
    <source>
        <dbReference type="ARBA" id="ARBA00022475"/>
    </source>
</evidence>
<dbReference type="InterPro" id="IPR052159">
    <property type="entry name" value="Competence_DNA_uptake"/>
</dbReference>
<reference evidence="9" key="1">
    <citation type="submission" date="2022-01" db="EMBL/GenBank/DDBJ databases">
        <title>Whole genome-based taxonomy of the Shewanellaceae.</title>
        <authorList>
            <person name="Martin-Rodriguez A.J."/>
        </authorList>
    </citation>
    <scope>NUCLEOTIDE SEQUENCE</scope>
    <source>
        <strain evidence="9">KCTC 23973</strain>
    </source>
</reference>
<dbReference type="InterPro" id="IPR035681">
    <property type="entry name" value="ComA-like_MBL"/>
</dbReference>
<dbReference type="RefSeq" id="WP_248947936.1">
    <property type="nucleotide sequence ID" value="NZ_JAKILB010000001.1"/>
</dbReference>
<feature type="transmembrane region" description="Helical" evidence="7">
    <location>
        <begin position="28"/>
        <end position="49"/>
    </location>
</feature>
<feature type="domain" description="Metallo-beta-lactamase" evidence="8">
    <location>
        <begin position="529"/>
        <end position="744"/>
    </location>
</feature>
<dbReference type="SUPFAM" id="SSF56281">
    <property type="entry name" value="Metallo-hydrolase/oxidoreductase"/>
    <property type="match status" value="1"/>
</dbReference>
<evidence type="ECO:0000313" key="10">
    <source>
        <dbReference type="Proteomes" id="UP001139293"/>
    </source>
</evidence>
<keyword evidence="10" id="KW-1185">Reference proteome</keyword>
<proteinExistence type="predicted"/>
<dbReference type="InterPro" id="IPR001279">
    <property type="entry name" value="Metallo-B-lactamas"/>
</dbReference>
<evidence type="ECO:0000313" key="9">
    <source>
        <dbReference type="EMBL" id="MCL1136990.1"/>
    </source>
</evidence>
<protein>
    <submittedName>
        <fullName evidence="9">DNA internalization-related competence protein ComEC/Rec2</fullName>
    </submittedName>
</protein>
<dbReference type="Proteomes" id="UP001139293">
    <property type="component" value="Unassembled WGS sequence"/>
</dbReference>
<dbReference type="InterPro" id="IPR036866">
    <property type="entry name" value="RibonucZ/Hydroxyglut_hydro"/>
</dbReference>
<evidence type="ECO:0000256" key="5">
    <source>
        <dbReference type="ARBA" id="ARBA00023136"/>
    </source>
</evidence>
<feature type="transmembrane region" description="Helical" evidence="7">
    <location>
        <begin position="6"/>
        <end position="23"/>
    </location>
</feature>
<evidence type="ECO:0000256" key="6">
    <source>
        <dbReference type="SAM" id="MobiDB-lite"/>
    </source>
</evidence>
<keyword evidence="5 7" id="KW-0472">Membrane</keyword>
<dbReference type="GO" id="GO:0030420">
    <property type="term" value="P:establishment of competence for transformation"/>
    <property type="evidence" value="ECO:0007669"/>
    <property type="project" value="InterPro"/>
</dbReference>
<feature type="transmembrane region" description="Helical" evidence="7">
    <location>
        <begin position="267"/>
        <end position="283"/>
    </location>
</feature>
<feature type="transmembrane region" description="Helical" evidence="7">
    <location>
        <begin position="240"/>
        <end position="261"/>
    </location>
</feature>